<keyword evidence="2" id="KW-1185">Reference proteome</keyword>
<keyword evidence="1" id="KW-0812">Transmembrane</keyword>
<dbReference type="Proteomes" id="UP000887574">
    <property type="component" value="Unplaced"/>
</dbReference>
<name>A0A915DDT0_9BILA</name>
<keyword evidence="1" id="KW-1133">Transmembrane helix</keyword>
<sequence>MDLNALPAVFCACLGVGSLVLCMERLYATLNYAKYEYEDFSNFLARFFTFLWSVLLISVIWSFLLELSRGVILHHYLLCVLSQIGRNTLKSQWHLLFSMIFQSAFLLFHWAMLKVNQEKQEIYVKHYYSSLSPRFQIGENIKGLKLVMSLAIILIMALALLLAHSWYWENTEGSESHRLFQQELNLLILPTLSVIMPLHVMCSSAPLKSRSKIIGRQLLVSRIYLAGTSKTGRPECLKSSTAEGCNLEMLREYWDDCTHLE</sequence>
<dbReference type="WBParaSite" id="jg18169">
    <property type="protein sequence ID" value="jg18169"/>
    <property type="gene ID" value="jg18169"/>
</dbReference>
<keyword evidence="1" id="KW-0472">Membrane</keyword>
<dbReference type="PANTHER" id="PTHR47518">
    <property type="entry name" value="SERPENTINE RECEPTOR CLASS EPSILON-13-RELATED"/>
    <property type="match status" value="1"/>
</dbReference>
<evidence type="ECO:0000256" key="1">
    <source>
        <dbReference type="SAM" id="Phobius"/>
    </source>
</evidence>
<protein>
    <submittedName>
        <fullName evidence="3">Uncharacterized protein</fullName>
    </submittedName>
</protein>
<evidence type="ECO:0000313" key="3">
    <source>
        <dbReference type="WBParaSite" id="jg18169"/>
    </source>
</evidence>
<feature type="transmembrane region" description="Helical" evidence="1">
    <location>
        <begin position="146"/>
        <end position="167"/>
    </location>
</feature>
<reference evidence="3" key="1">
    <citation type="submission" date="2022-11" db="UniProtKB">
        <authorList>
            <consortium name="WormBaseParasite"/>
        </authorList>
    </citation>
    <scope>IDENTIFICATION</scope>
</reference>
<feature type="transmembrane region" description="Helical" evidence="1">
    <location>
        <begin position="187"/>
        <end position="207"/>
    </location>
</feature>
<dbReference type="AlphaFoldDB" id="A0A915DDT0"/>
<evidence type="ECO:0000313" key="2">
    <source>
        <dbReference type="Proteomes" id="UP000887574"/>
    </source>
</evidence>
<accession>A0A915DDT0</accession>
<feature type="transmembrane region" description="Helical" evidence="1">
    <location>
        <begin position="93"/>
        <end position="113"/>
    </location>
</feature>
<dbReference type="InterPro" id="IPR052854">
    <property type="entry name" value="Serpentine_rcpt_epsilon"/>
</dbReference>
<organism evidence="2 3">
    <name type="scientific">Ditylenchus dipsaci</name>
    <dbReference type="NCBI Taxonomy" id="166011"/>
    <lineage>
        <taxon>Eukaryota</taxon>
        <taxon>Metazoa</taxon>
        <taxon>Ecdysozoa</taxon>
        <taxon>Nematoda</taxon>
        <taxon>Chromadorea</taxon>
        <taxon>Rhabditida</taxon>
        <taxon>Tylenchina</taxon>
        <taxon>Tylenchomorpha</taxon>
        <taxon>Sphaerularioidea</taxon>
        <taxon>Anguinidae</taxon>
        <taxon>Anguininae</taxon>
        <taxon>Ditylenchus</taxon>
    </lineage>
</organism>
<feature type="transmembrane region" description="Helical" evidence="1">
    <location>
        <begin position="43"/>
        <end position="64"/>
    </location>
</feature>
<feature type="transmembrane region" description="Helical" evidence="1">
    <location>
        <begin position="6"/>
        <end position="23"/>
    </location>
</feature>
<dbReference type="PANTHER" id="PTHR47518:SF9">
    <property type="entry name" value="SERPENTINE RECEPTOR, CLASS T"/>
    <property type="match status" value="1"/>
</dbReference>
<proteinExistence type="predicted"/>